<gene>
    <name evidence="1" type="ORF">HMPREF1250_0905</name>
</gene>
<evidence type="ECO:0000313" key="2">
    <source>
        <dbReference type="Proteomes" id="UP000017090"/>
    </source>
</evidence>
<keyword evidence="2" id="KW-1185">Reference proteome</keyword>
<protein>
    <submittedName>
        <fullName evidence="1">Uncharacterized protein</fullName>
    </submittedName>
</protein>
<dbReference type="Proteomes" id="UP000017090">
    <property type="component" value="Unassembled WGS sequence"/>
</dbReference>
<sequence length="43" mass="5041">MRLVYFSLCTHLASEYHGKTKTPLPSFLSGEQNWNDDERKNII</sequence>
<accession>U7UNC9</accession>
<name>U7UNC9_9FIRM</name>
<dbReference type="AlphaFoldDB" id="U7UNC9"/>
<organism evidence="1 2">
    <name type="scientific">Megasphaera vaginalis</name>
    <name type="common">ex Srinivasan et al. 2021</name>
    <dbReference type="NCBI Taxonomy" id="1111454"/>
    <lineage>
        <taxon>Bacteria</taxon>
        <taxon>Bacillati</taxon>
        <taxon>Bacillota</taxon>
        <taxon>Negativicutes</taxon>
        <taxon>Veillonellales</taxon>
        <taxon>Veillonellaceae</taxon>
        <taxon>Megasphaera</taxon>
    </lineage>
</organism>
<reference evidence="1 2" key="1">
    <citation type="submission" date="2013-09" db="EMBL/GenBank/DDBJ databases">
        <authorList>
            <person name="Durkin A.S."/>
            <person name="Haft D.R."/>
            <person name="McCorrison J."/>
            <person name="Torralba M."/>
            <person name="Gillis M."/>
            <person name="Haft D.H."/>
            <person name="Methe B."/>
            <person name="Sutton G."/>
            <person name="Nelson K.E."/>
        </authorList>
    </citation>
    <scope>NUCLEOTIDE SEQUENCE [LARGE SCALE GENOMIC DNA]</scope>
    <source>
        <strain evidence="1 2">BV3C16-1</strain>
    </source>
</reference>
<proteinExistence type="predicted"/>
<comment type="caution">
    <text evidence="1">The sequence shown here is derived from an EMBL/GenBank/DDBJ whole genome shotgun (WGS) entry which is preliminary data.</text>
</comment>
<evidence type="ECO:0000313" key="1">
    <source>
        <dbReference type="EMBL" id="ERT59993.1"/>
    </source>
</evidence>
<dbReference type="EMBL" id="AWXA01000028">
    <property type="protein sequence ID" value="ERT59993.1"/>
    <property type="molecule type" value="Genomic_DNA"/>
</dbReference>